<evidence type="ECO:0008006" key="3">
    <source>
        <dbReference type="Google" id="ProtNLM"/>
    </source>
</evidence>
<gene>
    <name evidence="1" type="ORF">Poly41_16740</name>
</gene>
<keyword evidence="2" id="KW-1185">Reference proteome</keyword>
<accession>A0A5C6E0Y7</accession>
<dbReference type="EMBL" id="SJPV01000002">
    <property type="protein sequence ID" value="TWU40839.1"/>
    <property type="molecule type" value="Genomic_DNA"/>
</dbReference>
<dbReference type="SUPFAM" id="SSF53448">
    <property type="entry name" value="Nucleotide-diphospho-sugar transferases"/>
    <property type="match status" value="1"/>
</dbReference>
<sequence>MVANVLCIKWGSKYGSEYVNRLLSGVREHLSLPFRFVCLTDNATGIDPQVDIHPLPVTPFDENAFDARKGGETWRKVGLFQPNLANLQGDTLFLDLDVVITGSLDDFFTYRSGSFCVIHDWLEKRRAWIPGRDGRVGNTSVFRFDPEQHARVYHHFCAHQTEVLEQFRIEQQYVSRTLLDDLAFWPSEWVCSFKRSCRPKFPLNLIRDPYQPSDMRVLAFHGYPLPDQAIAGYSAGPFKSTRPATWLKTYWNDAA</sequence>
<evidence type="ECO:0000313" key="1">
    <source>
        <dbReference type="EMBL" id="TWU40839.1"/>
    </source>
</evidence>
<protein>
    <recommendedName>
        <fullName evidence="3">Glycosyltransferase</fullName>
    </recommendedName>
</protein>
<comment type="caution">
    <text evidence="1">The sequence shown here is derived from an EMBL/GenBank/DDBJ whole genome shotgun (WGS) entry which is preliminary data.</text>
</comment>
<dbReference type="Proteomes" id="UP000319143">
    <property type="component" value="Unassembled WGS sequence"/>
</dbReference>
<dbReference type="InterPro" id="IPR029044">
    <property type="entry name" value="Nucleotide-diphossugar_trans"/>
</dbReference>
<proteinExistence type="predicted"/>
<dbReference type="RefSeq" id="WP_146525375.1">
    <property type="nucleotide sequence ID" value="NZ_SJPV01000002.1"/>
</dbReference>
<evidence type="ECO:0000313" key="2">
    <source>
        <dbReference type="Proteomes" id="UP000319143"/>
    </source>
</evidence>
<name>A0A5C6E0Y7_9BACT</name>
<dbReference type="AlphaFoldDB" id="A0A5C6E0Y7"/>
<reference evidence="1 2" key="1">
    <citation type="submission" date="2019-02" db="EMBL/GenBank/DDBJ databases">
        <title>Deep-cultivation of Planctomycetes and their phenomic and genomic characterization uncovers novel biology.</title>
        <authorList>
            <person name="Wiegand S."/>
            <person name="Jogler M."/>
            <person name="Boedeker C."/>
            <person name="Pinto D."/>
            <person name="Vollmers J."/>
            <person name="Rivas-Marin E."/>
            <person name="Kohn T."/>
            <person name="Peeters S.H."/>
            <person name="Heuer A."/>
            <person name="Rast P."/>
            <person name="Oberbeckmann S."/>
            <person name="Bunk B."/>
            <person name="Jeske O."/>
            <person name="Meyerdierks A."/>
            <person name="Storesund J.E."/>
            <person name="Kallscheuer N."/>
            <person name="Luecker S."/>
            <person name="Lage O.M."/>
            <person name="Pohl T."/>
            <person name="Merkel B.J."/>
            <person name="Hornburger P."/>
            <person name="Mueller R.-W."/>
            <person name="Bruemmer F."/>
            <person name="Labrenz M."/>
            <person name="Spormann A.M."/>
            <person name="Op Den Camp H."/>
            <person name="Overmann J."/>
            <person name="Amann R."/>
            <person name="Jetten M.S.M."/>
            <person name="Mascher T."/>
            <person name="Medema M.H."/>
            <person name="Devos D.P."/>
            <person name="Kaster A.-K."/>
            <person name="Ovreas L."/>
            <person name="Rohde M."/>
            <person name="Galperin M.Y."/>
            <person name="Jogler C."/>
        </authorList>
    </citation>
    <scope>NUCLEOTIDE SEQUENCE [LARGE SCALE GENOMIC DNA]</scope>
    <source>
        <strain evidence="1 2">Poly41</strain>
    </source>
</reference>
<organism evidence="1 2">
    <name type="scientific">Novipirellula artificiosorum</name>
    <dbReference type="NCBI Taxonomy" id="2528016"/>
    <lineage>
        <taxon>Bacteria</taxon>
        <taxon>Pseudomonadati</taxon>
        <taxon>Planctomycetota</taxon>
        <taxon>Planctomycetia</taxon>
        <taxon>Pirellulales</taxon>
        <taxon>Pirellulaceae</taxon>
        <taxon>Novipirellula</taxon>
    </lineage>
</organism>
<dbReference type="OrthoDB" id="564871at2"/>